<dbReference type="Proteomes" id="UP000606974">
    <property type="component" value="Unassembled WGS sequence"/>
</dbReference>
<dbReference type="AlphaFoldDB" id="A0A8H7ALU3"/>
<proteinExistence type="predicted"/>
<feature type="compositionally biased region" description="Polar residues" evidence="1">
    <location>
        <begin position="74"/>
        <end position="83"/>
    </location>
</feature>
<feature type="region of interest" description="Disordered" evidence="1">
    <location>
        <begin position="250"/>
        <end position="286"/>
    </location>
</feature>
<protein>
    <recommendedName>
        <fullName evidence="2">Gag1-like clamp domain-containing protein</fullName>
    </recommendedName>
</protein>
<feature type="compositionally biased region" description="Polar residues" evidence="1">
    <location>
        <begin position="52"/>
        <end position="66"/>
    </location>
</feature>
<evidence type="ECO:0000313" key="4">
    <source>
        <dbReference type="Proteomes" id="UP000606974"/>
    </source>
</evidence>
<feature type="domain" description="Gag1-like clamp" evidence="2">
    <location>
        <begin position="167"/>
        <end position="343"/>
    </location>
</feature>
<sequence length="432" mass="48260">MNPFQLSPELWRFALLLAVLIYHKTAYKLVARFMDCVTSTSSKPRPNPHLKASNSSKLSTSPQMSSFHRRFLSSAPNSTSENMTIMEPTDKLPPSKNEAARSAKRFLLSNIRDDWTYPLSEPQIPQEPAHREPLDYRIREEGSSDPEPLSDEPHDARDPMVFTDSDPYKFENPDAIARTIVQRKRKRRRLFKEELRWNNGLRTWVDRRNAWCGAVEKRPRKAKGRIPNHEENGCSISTLANFSMPLSPVSQVSATSSSPVHSASDSEDNRNSDGPDEDQGPLLPIYPSLLPEDNIIRSSIKPTMYPAIYSKVVLQSLTPTVPVRLPDMIGALVQGWKSEGNWPPKSAVPTTSIIQEGGRRASELLKFRRRENAVAEKGRMRKGVGAVKKALGLRTSSGETNGGDLRFEDEGSRQNSIPDKPGLADGDAPAPD</sequence>
<evidence type="ECO:0000256" key="1">
    <source>
        <dbReference type="SAM" id="MobiDB-lite"/>
    </source>
</evidence>
<evidence type="ECO:0000259" key="2">
    <source>
        <dbReference type="Pfam" id="PF13259"/>
    </source>
</evidence>
<reference evidence="3" key="1">
    <citation type="submission" date="2020-02" db="EMBL/GenBank/DDBJ databases">
        <authorList>
            <person name="Palmer J.M."/>
        </authorList>
    </citation>
    <scope>NUCLEOTIDE SEQUENCE</scope>
    <source>
        <strain evidence="3">EPUS1.4</strain>
        <tissue evidence="3">Thallus</tissue>
    </source>
</reference>
<dbReference type="PANTHER" id="PTHR28065:SF1">
    <property type="entry name" value="DUF4050 DOMAIN-CONTAINING PROTEIN"/>
    <property type="match status" value="1"/>
</dbReference>
<feature type="region of interest" description="Disordered" evidence="1">
    <location>
        <begin position="388"/>
        <end position="432"/>
    </location>
</feature>
<gene>
    <name evidence="3" type="ORF">GJ744_008069</name>
</gene>
<name>A0A8H7ALU3_9EURO</name>
<accession>A0A8H7ALU3</accession>
<feature type="region of interest" description="Disordered" evidence="1">
    <location>
        <begin position="38"/>
        <end position="99"/>
    </location>
</feature>
<dbReference type="Pfam" id="PF13259">
    <property type="entry name" value="clamp_Gag1-like"/>
    <property type="match status" value="1"/>
</dbReference>
<dbReference type="InterPro" id="IPR053274">
    <property type="entry name" value="Fluconazole_resistance"/>
</dbReference>
<dbReference type="PANTHER" id="PTHR28065">
    <property type="entry name" value="FREQUENIN"/>
    <property type="match status" value="1"/>
</dbReference>
<evidence type="ECO:0000313" key="3">
    <source>
        <dbReference type="EMBL" id="KAF7509346.1"/>
    </source>
</evidence>
<organism evidence="3 4">
    <name type="scientific">Endocarpon pusillum</name>
    <dbReference type="NCBI Taxonomy" id="364733"/>
    <lineage>
        <taxon>Eukaryota</taxon>
        <taxon>Fungi</taxon>
        <taxon>Dikarya</taxon>
        <taxon>Ascomycota</taxon>
        <taxon>Pezizomycotina</taxon>
        <taxon>Eurotiomycetes</taxon>
        <taxon>Chaetothyriomycetidae</taxon>
        <taxon>Verrucariales</taxon>
        <taxon>Verrucariaceae</taxon>
        <taxon>Endocarpon</taxon>
    </lineage>
</organism>
<dbReference type="OrthoDB" id="5422958at2759"/>
<feature type="compositionally biased region" description="Low complexity" evidence="1">
    <location>
        <begin position="250"/>
        <end position="263"/>
    </location>
</feature>
<keyword evidence="4" id="KW-1185">Reference proteome</keyword>
<dbReference type="InterPro" id="IPR025124">
    <property type="entry name" value="Gag1-like_clamp"/>
</dbReference>
<dbReference type="EMBL" id="JAACFV010000042">
    <property type="protein sequence ID" value="KAF7509346.1"/>
    <property type="molecule type" value="Genomic_DNA"/>
</dbReference>
<comment type="caution">
    <text evidence="3">The sequence shown here is derived from an EMBL/GenBank/DDBJ whole genome shotgun (WGS) entry which is preliminary data.</text>
</comment>